<dbReference type="InParanoid" id="G4TWW5"/>
<reference evidence="5 6" key="1">
    <citation type="journal article" date="2011" name="PLoS Pathog.">
        <title>Endophytic Life Strategies Decoded by Genome and Transcriptome Analyses of the Mutualistic Root Symbiont Piriformospora indica.</title>
        <authorList>
            <person name="Zuccaro A."/>
            <person name="Lahrmann U."/>
            <person name="Guldener U."/>
            <person name="Langen G."/>
            <person name="Pfiffi S."/>
            <person name="Biedenkopf D."/>
            <person name="Wong P."/>
            <person name="Samans B."/>
            <person name="Grimm C."/>
            <person name="Basiewicz M."/>
            <person name="Murat C."/>
            <person name="Martin F."/>
            <person name="Kogel K.H."/>
        </authorList>
    </citation>
    <scope>NUCLEOTIDE SEQUENCE [LARGE SCALE GENOMIC DNA]</scope>
    <source>
        <strain evidence="5 6">DSM 11827</strain>
    </source>
</reference>
<dbReference type="InterPro" id="IPR036249">
    <property type="entry name" value="Thioredoxin-like_sf"/>
</dbReference>
<protein>
    <submittedName>
        <fullName evidence="5">Related to protein disulfide isomerase-Laccaria bicolor</fullName>
    </submittedName>
</protein>
<dbReference type="PANTHER" id="PTHR45672:SF3">
    <property type="entry name" value="THIOREDOXIN DOMAIN-CONTAINING PROTEIN 5"/>
    <property type="match status" value="1"/>
</dbReference>
<evidence type="ECO:0000313" key="6">
    <source>
        <dbReference type="Proteomes" id="UP000007148"/>
    </source>
</evidence>
<dbReference type="SUPFAM" id="SSF52833">
    <property type="entry name" value="Thioredoxin-like"/>
    <property type="match status" value="2"/>
</dbReference>
<name>G4TWW5_SERID</name>
<dbReference type="FunCoup" id="G4TWW5">
    <property type="interactions" value="258"/>
</dbReference>
<dbReference type="InterPro" id="IPR013766">
    <property type="entry name" value="Thioredoxin_domain"/>
</dbReference>
<dbReference type="PANTHER" id="PTHR45672">
    <property type="entry name" value="PROTEIN DISULFIDE-ISOMERASE C17H9.14C-RELATED"/>
    <property type="match status" value="1"/>
</dbReference>
<dbReference type="eggNOG" id="KOG0191">
    <property type="taxonomic scope" value="Eukaryota"/>
</dbReference>
<gene>
    <name evidence="5" type="ORF">PIIN_09796</name>
</gene>
<evidence type="ECO:0000256" key="2">
    <source>
        <dbReference type="ARBA" id="ARBA00022729"/>
    </source>
</evidence>
<accession>G4TWW5</accession>
<organism evidence="5 6">
    <name type="scientific">Serendipita indica (strain DSM 11827)</name>
    <name type="common">Root endophyte fungus</name>
    <name type="synonym">Piriformospora indica</name>
    <dbReference type="NCBI Taxonomy" id="1109443"/>
    <lineage>
        <taxon>Eukaryota</taxon>
        <taxon>Fungi</taxon>
        <taxon>Dikarya</taxon>
        <taxon>Basidiomycota</taxon>
        <taxon>Agaricomycotina</taxon>
        <taxon>Agaricomycetes</taxon>
        <taxon>Sebacinales</taxon>
        <taxon>Serendipitaceae</taxon>
        <taxon>Serendipita</taxon>
    </lineage>
</organism>
<feature type="domain" description="Thioredoxin" evidence="4">
    <location>
        <begin position="18"/>
        <end position="142"/>
    </location>
</feature>
<evidence type="ECO:0000256" key="1">
    <source>
        <dbReference type="ARBA" id="ARBA00006347"/>
    </source>
</evidence>
<dbReference type="OMA" id="IFVYFYD"/>
<dbReference type="OrthoDB" id="72053at2759"/>
<dbReference type="Pfam" id="PF00085">
    <property type="entry name" value="Thioredoxin"/>
    <property type="match status" value="2"/>
</dbReference>
<dbReference type="EMBL" id="CAFZ01000525">
    <property type="protein sequence ID" value="CCA75808.1"/>
    <property type="molecule type" value="Genomic_DNA"/>
</dbReference>
<evidence type="ECO:0000256" key="3">
    <source>
        <dbReference type="SAM" id="SignalP"/>
    </source>
</evidence>
<dbReference type="STRING" id="1109443.G4TWW5"/>
<dbReference type="HOGENOM" id="CLU_021868_1_1_1"/>
<dbReference type="CDD" id="cd02961">
    <property type="entry name" value="PDI_a_family"/>
    <property type="match status" value="2"/>
</dbReference>
<comment type="similarity">
    <text evidence="1">Belongs to the protein disulfide isomerase family.</text>
</comment>
<dbReference type="GO" id="GO:0006457">
    <property type="term" value="P:protein folding"/>
    <property type="evidence" value="ECO:0007669"/>
    <property type="project" value="TreeGrafter"/>
</dbReference>
<dbReference type="Proteomes" id="UP000007148">
    <property type="component" value="Unassembled WGS sequence"/>
</dbReference>
<dbReference type="Gene3D" id="3.40.30.10">
    <property type="entry name" value="Glutaredoxin"/>
    <property type="match status" value="2"/>
</dbReference>
<dbReference type="GO" id="GO:0005783">
    <property type="term" value="C:endoplasmic reticulum"/>
    <property type="evidence" value="ECO:0007669"/>
    <property type="project" value="TreeGrafter"/>
</dbReference>
<keyword evidence="5" id="KW-0413">Isomerase</keyword>
<dbReference type="PROSITE" id="PS00194">
    <property type="entry name" value="THIOREDOXIN_1"/>
    <property type="match status" value="1"/>
</dbReference>
<proteinExistence type="inferred from homology"/>
<feature type="chain" id="PRO_5003469217" evidence="3">
    <location>
        <begin position="29"/>
        <end position="628"/>
    </location>
</feature>
<dbReference type="AlphaFoldDB" id="G4TWW5"/>
<keyword evidence="2 3" id="KW-0732">Signal</keyword>
<feature type="domain" description="Thioredoxin" evidence="4">
    <location>
        <begin position="150"/>
        <end position="270"/>
    </location>
</feature>
<keyword evidence="6" id="KW-1185">Reference proteome</keyword>
<dbReference type="GO" id="GO:0003756">
    <property type="term" value="F:protein disulfide isomerase activity"/>
    <property type="evidence" value="ECO:0007669"/>
    <property type="project" value="TreeGrafter"/>
</dbReference>
<evidence type="ECO:0000259" key="4">
    <source>
        <dbReference type="PROSITE" id="PS51352"/>
    </source>
</evidence>
<dbReference type="InterPro" id="IPR051063">
    <property type="entry name" value="PDI"/>
</dbReference>
<comment type="caution">
    <text evidence="5">The sequence shown here is derived from an EMBL/GenBank/DDBJ whole genome shotgun (WGS) entry which is preliminary data.</text>
</comment>
<dbReference type="PROSITE" id="PS51352">
    <property type="entry name" value="THIOREDOXIN_2"/>
    <property type="match status" value="2"/>
</dbReference>
<dbReference type="InterPro" id="IPR017937">
    <property type="entry name" value="Thioredoxin_CS"/>
</dbReference>
<feature type="signal peptide" evidence="3">
    <location>
        <begin position="1"/>
        <end position="28"/>
    </location>
</feature>
<sequence length="628" mass="70685">MWTTLRPASIFLSSLLLLVASTPLPVQSKETPELRQLTGQNFEESIKTNHWFVEFFSPYCPHCTAFKPDWTKIVAARDDPPRLNLAQVDCVANGDLCRAQNVPYYPYLRLYRNEVNGTQTQDVFGGSRTIENIEKWLDERSPKPKSNSIPQHNDQVSIQQKKYNVDGKVLVLGANTFREQVAKEPTFVKFFAPWCGHCQKLAPKWVELAEKLKGVINVAEVNCDAHGTLCRDQEIEGYPTVTLYLNGKKVDYTGSKSVPAMEDFARKVMSPRVEAVDEEQFEKKLKEQEVIFLLLHSGKDERLVSVVASAAQPLLGNPPILTSTSKALYAQYNLQSASSSSVPVLLAIKSHSQKKYAAKIELDGLVTGSGNAERLETWLQRHRFPVVSKLGMDNFYSVMKNPTKPFVVLAAIDSGHDVEAGGDEEAVLPNAHPEQQLSSAAQDHIQRLSKISEKWAVESEKKERTREVVFVWMDGRRWGRWLKNMYGIKDVTMSGGVGLVVVDHGSLLYYDSDDHGKPLVLSEESVWSTLRAIYDGKAKPRHSENLFERIARSVNNRLMGLETFVRENVKTTVFLGVMFFAFCSCHSDGASTLTCQTTIMMAKSARTDGWTSLLCTVLDFVYHCRCEW</sequence>
<evidence type="ECO:0000313" key="5">
    <source>
        <dbReference type="EMBL" id="CCA75808.1"/>
    </source>
</evidence>